<dbReference type="Pfam" id="PF02221">
    <property type="entry name" value="E1_DerP2_DerF2"/>
    <property type="match status" value="1"/>
</dbReference>
<feature type="domain" description="MD-2-related lipid-recognition" evidence="2">
    <location>
        <begin position="144"/>
        <end position="261"/>
    </location>
</feature>
<reference evidence="3" key="1">
    <citation type="submission" date="2021-01" db="UniProtKB">
        <authorList>
            <consortium name="EnsemblMetazoa"/>
        </authorList>
    </citation>
    <scope>IDENTIFICATION</scope>
</reference>
<feature type="compositionally biased region" description="Basic and acidic residues" evidence="1">
    <location>
        <begin position="77"/>
        <end position="103"/>
    </location>
</feature>
<sequence length="262" mass="28494">MLSSGLCCWPFNIKNLKMYLLKIFVVSLLVFYVTSKTIDGLTTGDGDGTDNDGGKDDDGKKAGLTKVTGGGTGGNDGDAKKTVKDDKTKKDEKKPKEDEMQKRVDQYNKATNKFWAMECTAGSRTKAKGNSYGVIEKPSGSATNEIQVTCAPGYDRSTCRLQKGKRHTLTFKFRASDEMSGVKDITYHFCGIMFFNICLEDGSTTPNLCDKQIECPLKPGKEYVVSVDKDIPGFPLSVGAQISLKSSSGTSFGCVKTSLQFI</sequence>
<dbReference type="Proteomes" id="UP000594262">
    <property type="component" value="Unplaced"/>
</dbReference>
<organism evidence="3 4">
    <name type="scientific">Clytia hemisphaerica</name>
    <dbReference type="NCBI Taxonomy" id="252671"/>
    <lineage>
        <taxon>Eukaryota</taxon>
        <taxon>Metazoa</taxon>
        <taxon>Cnidaria</taxon>
        <taxon>Hydrozoa</taxon>
        <taxon>Hydroidolina</taxon>
        <taxon>Leptothecata</taxon>
        <taxon>Obeliida</taxon>
        <taxon>Clytiidae</taxon>
        <taxon>Clytia</taxon>
    </lineage>
</organism>
<dbReference type="Gene3D" id="2.60.40.770">
    <property type="match status" value="1"/>
</dbReference>
<dbReference type="InterPro" id="IPR003172">
    <property type="entry name" value="ML_dom"/>
</dbReference>
<accession>A0A7M5WIA0</accession>
<dbReference type="EnsemblMetazoa" id="CLYHEMT001169.1">
    <property type="protein sequence ID" value="CLYHEMP001169.1"/>
    <property type="gene ID" value="CLYHEMG001169"/>
</dbReference>
<evidence type="ECO:0000313" key="4">
    <source>
        <dbReference type="Proteomes" id="UP000594262"/>
    </source>
</evidence>
<proteinExistence type="predicted"/>
<evidence type="ECO:0000313" key="3">
    <source>
        <dbReference type="EnsemblMetazoa" id="CLYHEMP001169.1"/>
    </source>
</evidence>
<dbReference type="GeneID" id="136799578"/>
<evidence type="ECO:0000259" key="2">
    <source>
        <dbReference type="Pfam" id="PF02221"/>
    </source>
</evidence>
<dbReference type="InterPro" id="IPR014756">
    <property type="entry name" value="Ig_E-set"/>
</dbReference>
<evidence type="ECO:0000256" key="1">
    <source>
        <dbReference type="SAM" id="MobiDB-lite"/>
    </source>
</evidence>
<protein>
    <recommendedName>
        <fullName evidence="2">MD-2-related lipid-recognition domain-containing protein</fullName>
    </recommendedName>
</protein>
<name>A0A7M5WIA0_9CNID</name>
<feature type="compositionally biased region" description="Basic and acidic residues" evidence="1">
    <location>
        <begin position="52"/>
        <end position="61"/>
    </location>
</feature>
<feature type="region of interest" description="Disordered" evidence="1">
    <location>
        <begin position="43"/>
        <end position="103"/>
    </location>
</feature>
<keyword evidence="4" id="KW-1185">Reference proteome</keyword>
<dbReference type="AlphaFoldDB" id="A0A7M5WIA0"/>
<dbReference type="RefSeq" id="XP_066912399.1">
    <property type="nucleotide sequence ID" value="XM_067056298.1"/>
</dbReference>
<dbReference type="SUPFAM" id="SSF81296">
    <property type="entry name" value="E set domains"/>
    <property type="match status" value="1"/>
</dbReference>